<feature type="transmembrane region" description="Helical" evidence="14">
    <location>
        <begin position="536"/>
        <end position="555"/>
    </location>
</feature>
<feature type="transmembrane region" description="Helical" evidence="14">
    <location>
        <begin position="43"/>
        <end position="63"/>
    </location>
</feature>
<evidence type="ECO:0000256" key="4">
    <source>
        <dbReference type="ARBA" id="ARBA00022553"/>
    </source>
</evidence>
<evidence type="ECO:0000256" key="3">
    <source>
        <dbReference type="ARBA" id="ARBA00022448"/>
    </source>
</evidence>
<dbReference type="PRINTS" id="PR00171">
    <property type="entry name" value="SUGRTRNSPORT"/>
</dbReference>
<organism evidence="16 17">
    <name type="scientific">Abeliophyllum distichum</name>
    <dbReference type="NCBI Taxonomy" id="126358"/>
    <lineage>
        <taxon>Eukaryota</taxon>
        <taxon>Viridiplantae</taxon>
        <taxon>Streptophyta</taxon>
        <taxon>Embryophyta</taxon>
        <taxon>Tracheophyta</taxon>
        <taxon>Spermatophyta</taxon>
        <taxon>Magnoliopsida</taxon>
        <taxon>eudicotyledons</taxon>
        <taxon>Gunneridae</taxon>
        <taxon>Pentapetalae</taxon>
        <taxon>asterids</taxon>
        <taxon>lamiids</taxon>
        <taxon>Lamiales</taxon>
        <taxon>Oleaceae</taxon>
        <taxon>Forsythieae</taxon>
        <taxon>Abeliophyllum</taxon>
    </lineage>
</organism>
<dbReference type="FunFam" id="1.20.1250.20:FF:000108">
    <property type="entry name" value="Monosaccharide-sensing protein 2"/>
    <property type="match status" value="1"/>
</dbReference>
<dbReference type="InterPro" id="IPR005828">
    <property type="entry name" value="MFS_sugar_transport-like"/>
</dbReference>
<keyword evidence="6" id="KW-0762">Sugar transport</keyword>
<dbReference type="Gene3D" id="1.20.1250.20">
    <property type="entry name" value="MFS general substrate transporter like domains"/>
    <property type="match status" value="2"/>
</dbReference>
<feature type="transmembrane region" description="Helical" evidence="14">
    <location>
        <begin position="634"/>
        <end position="654"/>
    </location>
</feature>
<dbReference type="PROSITE" id="PS50850">
    <property type="entry name" value="MFS"/>
    <property type="match status" value="1"/>
</dbReference>
<keyword evidence="3" id="KW-0813">Transport</keyword>
<feature type="transmembrane region" description="Helical" evidence="14">
    <location>
        <begin position="163"/>
        <end position="185"/>
    </location>
</feature>
<keyword evidence="17" id="KW-1185">Reference proteome</keyword>
<feature type="transmembrane region" description="Helical" evidence="14">
    <location>
        <begin position="75"/>
        <end position="94"/>
    </location>
</feature>
<dbReference type="PROSITE" id="PS00216">
    <property type="entry name" value="SUGAR_TRANSPORT_1"/>
    <property type="match status" value="2"/>
</dbReference>
<dbReference type="EMBL" id="JBFOLK010000007">
    <property type="protein sequence ID" value="KAL2499159.1"/>
    <property type="molecule type" value="Genomic_DNA"/>
</dbReference>
<evidence type="ECO:0000313" key="16">
    <source>
        <dbReference type="EMBL" id="KAL2499159.1"/>
    </source>
</evidence>
<feature type="transmembrane region" description="Helical" evidence="14">
    <location>
        <begin position="660"/>
        <end position="683"/>
    </location>
</feature>
<feature type="region of interest" description="Disordered" evidence="13">
    <location>
        <begin position="336"/>
        <end position="386"/>
    </location>
</feature>
<evidence type="ECO:0000313" key="17">
    <source>
        <dbReference type="Proteomes" id="UP001604336"/>
    </source>
</evidence>
<dbReference type="Proteomes" id="UP001604336">
    <property type="component" value="Unassembled WGS sequence"/>
</dbReference>
<dbReference type="InterPro" id="IPR005829">
    <property type="entry name" value="Sugar_transporter_CS"/>
</dbReference>
<dbReference type="PANTHER" id="PTHR48020">
    <property type="entry name" value="PROTON MYO-INOSITOL COTRANSPORTER"/>
    <property type="match status" value="1"/>
</dbReference>
<keyword evidence="5" id="KW-0926">Vacuole</keyword>
<proteinExistence type="inferred from homology"/>
<feature type="transmembrane region" description="Helical" evidence="14">
    <location>
        <begin position="595"/>
        <end position="622"/>
    </location>
</feature>
<comment type="catalytic activity">
    <reaction evidence="11">
        <text>D-glucose(out) + H(+)(in) = D-glucose(in) + H(+)(out)</text>
        <dbReference type="Rhea" id="RHEA:73203"/>
        <dbReference type="ChEBI" id="CHEBI:4167"/>
        <dbReference type="ChEBI" id="CHEBI:15378"/>
    </reaction>
    <physiologicalReaction direction="left-to-right" evidence="11">
        <dbReference type="Rhea" id="RHEA:73204"/>
    </physiologicalReaction>
</comment>
<feature type="transmembrane region" description="Helical" evidence="14">
    <location>
        <begin position="100"/>
        <end position="121"/>
    </location>
</feature>
<evidence type="ECO:0000256" key="14">
    <source>
        <dbReference type="SAM" id="Phobius"/>
    </source>
</evidence>
<dbReference type="InterPro" id="IPR020846">
    <property type="entry name" value="MFS_dom"/>
</dbReference>
<evidence type="ECO:0000256" key="1">
    <source>
        <dbReference type="ARBA" id="ARBA00004128"/>
    </source>
</evidence>
<evidence type="ECO:0000256" key="12">
    <source>
        <dbReference type="ARBA" id="ARBA00051074"/>
    </source>
</evidence>
<feature type="compositionally biased region" description="Basic and acidic residues" evidence="13">
    <location>
        <begin position="344"/>
        <end position="354"/>
    </location>
</feature>
<evidence type="ECO:0000256" key="8">
    <source>
        <dbReference type="ARBA" id="ARBA00022989"/>
    </source>
</evidence>
<comment type="similarity">
    <text evidence="10">Belongs to the major facilitator superfamily. Phosphate:H(+) symporter (TC 2.A.1.9) family.</text>
</comment>
<evidence type="ECO:0000256" key="13">
    <source>
        <dbReference type="SAM" id="MobiDB-lite"/>
    </source>
</evidence>
<keyword evidence="9 14" id="KW-0472">Membrane</keyword>
<evidence type="ECO:0000256" key="11">
    <source>
        <dbReference type="ARBA" id="ARBA00050663"/>
    </source>
</evidence>
<evidence type="ECO:0000259" key="15">
    <source>
        <dbReference type="PROSITE" id="PS50850"/>
    </source>
</evidence>
<name>A0ABD1SEJ6_9LAMI</name>
<evidence type="ECO:0000256" key="7">
    <source>
        <dbReference type="ARBA" id="ARBA00022692"/>
    </source>
</evidence>
<feature type="transmembrane region" description="Helical" evidence="14">
    <location>
        <begin position="133"/>
        <end position="157"/>
    </location>
</feature>
<evidence type="ECO:0000256" key="6">
    <source>
        <dbReference type="ARBA" id="ARBA00022597"/>
    </source>
</evidence>
<evidence type="ECO:0000256" key="10">
    <source>
        <dbReference type="ARBA" id="ARBA00044504"/>
    </source>
</evidence>
<keyword evidence="4" id="KW-0597">Phosphoprotein</keyword>
<sequence>MRAVVLVAIVAAIGNLLQGWDNATIAGAVLYIKREFNLQSQPTIEGLIVAMSLIGATVITTFSGPVSDWLGRRPMLIISSVLYFISGIVMLWAPNVYVLLVARLLDGFGIGLSVTLIPVYISETAPPEIRGLLNTLPQFTGSVGMFLSYCMVFGMSLIDSPSWRLMLGVLSIPSIIYFLLAVFFLPESPRWLVSKGKMKEAKQVLQRLRGREDVSGEMALLLEGLGVGGETSIEEYIIGPDNDLADNQEHVVEKDHIKLYGAEEGLSWIAKPVARQSALSLVSRQGSMANQSVPLMDPMVTLFGSVHEKLPEMGSMRSMLFSNFGSMFNVADQQVKNEQWDEESLQRDGEHADDGSGAESDDNLRSPLLSPQATNAEKDNAGEQVSSMGIGGGWQLAYKKDENNSGALKRIYLHQEGGTGSRRGSIISLSSDVPTAEGEFIHAAALVSQSVLHAEDLGSQHPFGVATDRPSESAARGQSWRDLFEPGVKHALVVGVGLQILQQFSGINGVLYYTPQILEQAGVGVLLSNMGIGSDSASFLISGLTTLLMLPSIGVAMRLMDIAGRRWLLLSTLPVLLLSLIFLVLGNVIDLGTVAHAVISTVSVIIYFCCFVMGFGPIPNILCSEIFPTRVRGLCIAICALTFWIGDIIVTYTLPSMLNSIGLAGVFGIYAIVCTIAWFFVFLKVPETKGMPLEVITEFFAVGAKPNASTVKN</sequence>
<dbReference type="AlphaFoldDB" id="A0ABD1SEJ6"/>
<comment type="caution">
    <text evidence="16">The sequence shown here is derived from an EMBL/GenBank/DDBJ whole genome shotgun (WGS) entry which is preliminary data.</text>
</comment>
<accession>A0ABD1SEJ6</accession>
<dbReference type="SUPFAM" id="SSF103473">
    <property type="entry name" value="MFS general substrate transporter"/>
    <property type="match status" value="1"/>
</dbReference>
<dbReference type="FunFam" id="1.20.1250.20:FF:000103">
    <property type="entry name" value="monosaccharide-sensing protein 2"/>
    <property type="match status" value="1"/>
</dbReference>
<protein>
    <submittedName>
        <fullName evidence="16">Monosaccharide-sensing protein 2</fullName>
    </submittedName>
</protein>
<dbReference type="InterPro" id="IPR003663">
    <property type="entry name" value="Sugar/inositol_transpt"/>
</dbReference>
<feature type="transmembrane region" description="Helical" evidence="14">
    <location>
        <begin position="567"/>
        <end position="589"/>
    </location>
</feature>
<comment type="subcellular location">
    <subcellularLocation>
        <location evidence="1">Vacuole membrane</location>
        <topology evidence="1">Multi-pass membrane protein</topology>
    </subcellularLocation>
</comment>
<evidence type="ECO:0000256" key="2">
    <source>
        <dbReference type="ARBA" id="ARBA00010992"/>
    </source>
</evidence>
<feature type="domain" description="Major facilitator superfamily (MFS) profile" evidence="15">
    <location>
        <begin position="7"/>
        <end position="689"/>
    </location>
</feature>
<dbReference type="InterPro" id="IPR036259">
    <property type="entry name" value="MFS_trans_sf"/>
</dbReference>
<comment type="similarity">
    <text evidence="2">Belongs to the major facilitator superfamily. Sugar transporter (TC 2.A.1.1) family.</text>
</comment>
<evidence type="ECO:0000256" key="5">
    <source>
        <dbReference type="ARBA" id="ARBA00022554"/>
    </source>
</evidence>
<dbReference type="InterPro" id="IPR050814">
    <property type="entry name" value="Myo-inositol_Transporter"/>
</dbReference>
<dbReference type="Pfam" id="PF00083">
    <property type="entry name" value="Sugar_tr"/>
    <property type="match status" value="2"/>
</dbReference>
<keyword evidence="8 14" id="KW-1133">Transmembrane helix</keyword>
<keyword evidence="7 14" id="KW-0812">Transmembrane</keyword>
<dbReference type="PROSITE" id="PS00217">
    <property type="entry name" value="SUGAR_TRANSPORT_2"/>
    <property type="match status" value="1"/>
</dbReference>
<dbReference type="PANTHER" id="PTHR48020:SF35">
    <property type="entry name" value="SUGAR TRANSPORTER"/>
    <property type="match status" value="1"/>
</dbReference>
<dbReference type="GO" id="GO:0009705">
    <property type="term" value="C:plant-type vacuole membrane"/>
    <property type="evidence" value="ECO:0007669"/>
    <property type="project" value="UniProtKB-ARBA"/>
</dbReference>
<comment type="catalytic activity">
    <reaction evidence="12">
        <text>sucrose(out) + H(+)(in) = sucrose(in) + H(+)(out)</text>
        <dbReference type="Rhea" id="RHEA:73211"/>
        <dbReference type="ChEBI" id="CHEBI:15378"/>
        <dbReference type="ChEBI" id="CHEBI:17992"/>
    </reaction>
    <physiologicalReaction direction="left-to-right" evidence="12">
        <dbReference type="Rhea" id="RHEA:73212"/>
    </physiologicalReaction>
</comment>
<evidence type="ECO:0000256" key="9">
    <source>
        <dbReference type="ARBA" id="ARBA00023136"/>
    </source>
</evidence>
<reference evidence="17" key="1">
    <citation type="submission" date="2024-07" db="EMBL/GenBank/DDBJ databases">
        <title>Two chromosome-level genome assemblies of Korean endemic species Abeliophyllum distichum and Forsythia ovata (Oleaceae).</title>
        <authorList>
            <person name="Jang H."/>
        </authorList>
    </citation>
    <scope>NUCLEOTIDE SEQUENCE [LARGE SCALE GENOMIC DNA]</scope>
</reference>
<gene>
    <name evidence="16" type="ORF">Adt_24709</name>
</gene>